<comment type="caution">
    <text evidence="11">The sequence shown here is derived from an EMBL/GenBank/DDBJ whole genome shotgun (WGS) entry which is preliminary data.</text>
</comment>
<dbReference type="AlphaFoldDB" id="A0A934R4T1"/>
<name>A0A934R4T1_9BACT</name>
<dbReference type="GO" id="GO:0008781">
    <property type="term" value="F:N-acylneuraminate cytidylyltransferase activity"/>
    <property type="evidence" value="ECO:0007669"/>
    <property type="project" value="UniProtKB-EC"/>
</dbReference>
<comment type="similarity">
    <text evidence="4">Belongs to the KdsC family.</text>
</comment>
<dbReference type="InterPro" id="IPR036412">
    <property type="entry name" value="HAD-like_sf"/>
</dbReference>
<comment type="catalytic activity">
    <reaction evidence="1">
        <text>an N-acylneuraminate + CTP = a CMP-N-acyl-beta-neuraminate + diphosphate</text>
        <dbReference type="Rhea" id="RHEA:11344"/>
        <dbReference type="ChEBI" id="CHEBI:33019"/>
        <dbReference type="ChEBI" id="CHEBI:37563"/>
        <dbReference type="ChEBI" id="CHEBI:60073"/>
        <dbReference type="ChEBI" id="CHEBI:68671"/>
        <dbReference type="EC" id="2.7.7.43"/>
    </reaction>
</comment>
<comment type="subunit">
    <text evidence="6">Homotetramer.</text>
</comment>
<sequence>MKCVAIIPARGGSKGLVLKNLRKIGGERLVVRAVKAALESALISHVYVSTDCPEIAHVSRNAGARVIARPTNLSEDECSSESAIQHVLSELGKNGEMPDFVAFLQCTSPFTTPGDITNVLQPLLEGRAESTFLAVPSHGFLWRSNGSDGGATGINHDHLGIRQRRQDREPEYRETGAAYGFGAADFLKQQNRFIGRVMAVESRSVPFDIDDMRDLLQANDTVQRAKRTTPNRPIKALVTDFDGVHTDGKVAVSEDGTETVRCSRRDGMGIEIARKQGLPVLILSKEKNPVVEMRARKLRVECIHGCDDKLSALSAWLREKELHWDDIAYVGDDINDLDCLQLAGLSICPADGVGRVKSCCDLHLNTAGGEGCVREVIDYIGIV</sequence>
<dbReference type="PANTHER" id="PTHR21485">
    <property type="entry name" value="HAD SUPERFAMILY MEMBERS CMAS AND KDSC"/>
    <property type="match status" value="1"/>
</dbReference>
<organism evidence="11 12">
    <name type="scientific">Luteolibacter yonseiensis</name>
    <dbReference type="NCBI Taxonomy" id="1144680"/>
    <lineage>
        <taxon>Bacteria</taxon>
        <taxon>Pseudomonadati</taxon>
        <taxon>Verrucomicrobiota</taxon>
        <taxon>Verrucomicrobiia</taxon>
        <taxon>Verrucomicrobiales</taxon>
        <taxon>Verrucomicrobiaceae</taxon>
        <taxon>Luteolibacter</taxon>
    </lineage>
</organism>
<evidence type="ECO:0000256" key="7">
    <source>
        <dbReference type="ARBA" id="ARBA00012491"/>
    </source>
</evidence>
<protein>
    <recommendedName>
        <fullName evidence="7">N-acylneuraminate cytidylyltransferase</fullName>
        <ecNumber evidence="7">2.7.7.43</ecNumber>
    </recommendedName>
</protein>
<evidence type="ECO:0000256" key="10">
    <source>
        <dbReference type="ARBA" id="ARBA00022842"/>
    </source>
</evidence>
<dbReference type="GO" id="GO:0046872">
    <property type="term" value="F:metal ion binding"/>
    <property type="evidence" value="ECO:0007669"/>
    <property type="project" value="UniProtKB-KW"/>
</dbReference>
<keyword evidence="11" id="KW-0808">Transferase</keyword>
<dbReference type="Pfam" id="PF02348">
    <property type="entry name" value="CTP_transf_3"/>
    <property type="match status" value="1"/>
</dbReference>
<accession>A0A934R4T1</accession>
<keyword evidence="12" id="KW-1185">Reference proteome</keyword>
<dbReference type="InterPro" id="IPR010023">
    <property type="entry name" value="KdsC_fam"/>
</dbReference>
<dbReference type="SFLD" id="SFLDS00003">
    <property type="entry name" value="Haloacid_Dehalogenase"/>
    <property type="match status" value="1"/>
</dbReference>
<comment type="similarity">
    <text evidence="5">Belongs to the CMP-NeuNAc synthase family.</text>
</comment>
<dbReference type="SUPFAM" id="SSF53448">
    <property type="entry name" value="Nucleotide-diphospho-sugar transferases"/>
    <property type="match status" value="1"/>
</dbReference>
<dbReference type="Gene3D" id="3.40.50.1000">
    <property type="entry name" value="HAD superfamily/HAD-like"/>
    <property type="match status" value="1"/>
</dbReference>
<dbReference type="CDD" id="cd02513">
    <property type="entry name" value="CMP-NeuAc_Synthase"/>
    <property type="match status" value="1"/>
</dbReference>
<dbReference type="RefSeq" id="WP_200351315.1">
    <property type="nucleotide sequence ID" value="NZ_BAABHZ010000006.1"/>
</dbReference>
<comment type="pathway">
    <text evidence="3">Amino-sugar metabolism; N-acetylneuraminate metabolism.</text>
</comment>
<dbReference type="EC" id="2.7.7.43" evidence="7"/>
<dbReference type="SFLD" id="SFLDG01138">
    <property type="entry name" value="C1.6.2:_Deoxy-d-mannose-octulo"/>
    <property type="match status" value="1"/>
</dbReference>
<dbReference type="InterPro" id="IPR023214">
    <property type="entry name" value="HAD_sf"/>
</dbReference>
<evidence type="ECO:0000256" key="6">
    <source>
        <dbReference type="ARBA" id="ARBA00011881"/>
    </source>
</evidence>
<reference evidence="11" key="1">
    <citation type="submission" date="2021-01" db="EMBL/GenBank/DDBJ databases">
        <title>Modified the classification status of verrucomicrobia.</title>
        <authorList>
            <person name="Feng X."/>
        </authorList>
    </citation>
    <scope>NUCLEOTIDE SEQUENCE</scope>
    <source>
        <strain evidence="11">JCM 18052</strain>
    </source>
</reference>
<dbReference type="PANTHER" id="PTHR21485:SF3">
    <property type="entry name" value="N-ACYLNEURAMINATE CYTIDYLYLTRANSFERASE"/>
    <property type="match status" value="1"/>
</dbReference>
<evidence type="ECO:0000256" key="2">
    <source>
        <dbReference type="ARBA" id="ARBA00001946"/>
    </source>
</evidence>
<dbReference type="GO" id="GO:0016788">
    <property type="term" value="F:hydrolase activity, acting on ester bonds"/>
    <property type="evidence" value="ECO:0007669"/>
    <property type="project" value="InterPro"/>
</dbReference>
<dbReference type="Pfam" id="PF08282">
    <property type="entry name" value="Hydrolase_3"/>
    <property type="match status" value="1"/>
</dbReference>
<evidence type="ECO:0000256" key="5">
    <source>
        <dbReference type="ARBA" id="ARBA00010726"/>
    </source>
</evidence>
<gene>
    <name evidence="11" type="ORF">JIN84_12190</name>
</gene>
<keyword evidence="11" id="KW-0548">Nucleotidyltransferase</keyword>
<comment type="cofactor">
    <cofactor evidence="2">
        <name>Mg(2+)</name>
        <dbReference type="ChEBI" id="CHEBI:18420"/>
    </cofactor>
</comment>
<keyword evidence="10" id="KW-0460">Magnesium</keyword>
<dbReference type="InterPro" id="IPR029044">
    <property type="entry name" value="Nucleotide-diphossugar_trans"/>
</dbReference>
<evidence type="ECO:0000256" key="3">
    <source>
        <dbReference type="ARBA" id="ARBA00005141"/>
    </source>
</evidence>
<dbReference type="SUPFAM" id="SSF56784">
    <property type="entry name" value="HAD-like"/>
    <property type="match status" value="1"/>
</dbReference>
<dbReference type="Gene3D" id="3.90.550.10">
    <property type="entry name" value="Spore Coat Polysaccharide Biosynthesis Protein SpsA, Chain A"/>
    <property type="match status" value="1"/>
</dbReference>
<dbReference type="EMBL" id="JAENIK010000011">
    <property type="protein sequence ID" value="MBK1816377.1"/>
    <property type="molecule type" value="Genomic_DNA"/>
</dbReference>
<evidence type="ECO:0000256" key="4">
    <source>
        <dbReference type="ARBA" id="ARBA00005893"/>
    </source>
</evidence>
<dbReference type="InterPro" id="IPR003329">
    <property type="entry name" value="Cytidylyl_trans"/>
</dbReference>
<keyword evidence="9" id="KW-0378">Hydrolase</keyword>
<evidence type="ECO:0000313" key="12">
    <source>
        <dbReference type="Proteomes" id="UP000600139"/>
    </source>
</evidence>
<dbReference type="SFLD" id="SFLDG01136">
    <property type="entry name" value="C1.6:_Phosphoserine_Phosphatas"/>
    <property type="match status" value="1"/>
</dbReference>
<evidence type="ECO:0000313" key="11">
    <source>
        <dbReference type="EMBL" id="MBK1816377.1"/>
    </source>
</evidence>
<evidence type="ECO:0000256" key="1">
    <source>
        <dbReference type="ARBA" id="ARBA00001862"/>
    </source>
</evidence>
<evidence type="ECO:0000256" key="8">
    <source>
        <dbReference type="ARBA" id="ARBA00022723"/>
    </source>
</evidence>
<keyword evidence="8" id="KW-0479">Metal-binding</keyword>
<dbReference type="Proteomes" id="UP000600139">
    <property type="component" value="Unassembled WGS sequence"/>
</dbReference>
<dbReference type="InterPro" id="IPR050793">
    <property type="entry name" value="CMP-NeuNAc_synthase"/>
</dbReference>
<proteinExistence type="inferred from homology"/>
<evidence type="ECO:0000256" key="9">
    <source>
        <dbReference type="ARBA" id="ARBA00022801"/>
    </source>
</evidence>